<evidence type="ECO:0000256" key="3">
    <source>
        <dbReference type="ARBA" id="ARBA00015991"/>
    </source>
</evidence>
<dbReference type="PROSITE" id="PS51160">
    <property type="entry name" value="ACYLPHOSPHATASE_3"/>
    <property type="match status" value="1"/>
</dbReference>
<protein>
    <recommendedName>
        <fullName evidence="3 5">acylphosphatase</fullName>
        <ecNumber evidence="2 5">3.6.1.7</ecNumber>
    </recommendedName>
</protein>
<dbReference type="InterPro" id="IPR001792">
    <property type="entry name" value="Acylphosphatase-like_dom"/>
</dbReference>
<dbReference type="EMBL" id="QFFI01000051">
    <property type="protein sequence ID" value="PWG61070.1"/>
    <property type="molecule type" value="Genomic_DNA"/>
</dbReference>
<evidence type="ECO:0000313" key="8">
    <source>
        <dbReference type="EMBL" id="PWG61070.1"/>
    </source>
</evidence>
<dbReference type="OrthoDB" id="5295388at2"/>
<evidence type="ECO:0000256" key="2">
    <source>
        <dbReference type="ARBA" id="ARBA00012150"/>
    </source>
</evidence>
<dbReference type="InterPro" id="IPR017968">
    <property type="entry name" value="Acylphosphatase_CS"/>
</dbReference>
<dbReference type="AlphaFoldDB" id="A0A2U2MW38"/>
<dbReference type="EC" id="3.6.1.7" evidence="2 5"/>
<evidence type="ECO:0000256" key="5">
    <source>
        <dbReference type="PROSITE-ProRule" id="PRU00520"/>
    </source>
</evidence>
<dbReference type="PROSITE" id="PS00150">
    <property type="entry name" value="ACYLPHOSPHATASE_1"/>
    <property type="match status" value="1"/>
</dbReference>
<keyword evidence="5 8" id="KW-0378">Hydrolase</keyword>
<sequence length="96" mass="10351">MNERGERAPICRQYHVHGRVQGVGFRASARSRALQLGLRGSVRNLPDGRVALVACGTPQALDAFEAWLREGPPGARVEAVDSAVADDPGEQDFRIA</sequence>
<dbReference type="PANTHER" id="PTHR47268:SF4">
    <property type="entry name" value="ACYLPHOSPHATASE"/>
    <property type="match status" value="1"/>
</dbReference>
<dbReference type="GO" id="GO:0003998">
    <property type="term" value="F:acylphosphatase activity"/>
    <property type="evidence" value="ECO:0007669"/>
    <property type="project" value="UniProtKB-EC"/>
</dbReference>
<reference evidence="8 9" key="1">
    <citation type="submission" date="2018-05" db="EMBL/GenBank/DDBJ databases">
        <title>Spiribacter halobius sp. nov., a moderately halophilic bacterium isolated from marine solar saltern.</title>
        <authorList>
            <person name="Zheng W.-S."/>
            <person name="Lu D.-C."/>
            <person name="Du Z.-J."/>
        </authorList>
    </citation>
    <scope>NUCLEOTIDE SEQUENCE [LARGE SCALE GENOMIC DNA]</scope>
    <source>
        <strain evidence="8 9">E85</strain>
    </source>
</reference>
<keyword evidence="9" id="KW-1185">Reference proteome</keyword>
<dbReference type="Pfam" id="PF00708">
    <property type="entry name" value="Acylphosphatase"/>
    <property type="match status" value="1"/>
</dbReference>
<dbReference type="Proteomes" id="UP000245474">
    <property type="component" value="Unassembled WGS sequence"/>
</dbReference>
<feature type="active site" evidence="5">
    <location>
        <position position="26"/>
    </location>
</feature>
<organism evidence="8 9">
    <name type="scientific">Sediminicurvatus halobius</name>
    <dbReference type="NCBI Taxonomy" id="2182432"/>
    <lineage>
        <taxon>Bacteria</taxon>
        <taxon>Pseudomonadati</taxon>
        <taxon>Pseudomonadota</taxon>
        <taxon>Gammaproteobacteria</taxon>
        <taxon>Chromatiales</taxon>
        <taxon>Ectothiorhodospiraceae</taxon>
        <taxon>Sediminicurvatus</taxon>
    </lineage>
</organism>
<evidence type="ECO:0000256" key="6">
    <source>
        <dbReference type="RuleBase" id="RU004168"/>
    </source>
</evidence>
<evidence type="ECO:0000256" key="1">
    <source>
        <dbReference type="ARBA" id="ARBA00005614"/>
    </source>
</evidence>
<dbReference type="PANTHER" id="PTHR47268">
    <property type="entry name" value="ACYLPHOSPHATASE"/>
    <property type="match status" value="1"/>
</dbReference>
<feature type="active site" evidence="5">
    <location>
        <position position="44"/>
    </location>
</feature>
<name>A0A2U2MW38_9GAMM</name>
<comment type="similarity">
    <text evidence="1 6">Belongs to the acylphosphatase family.</text>
</comment>
<dbReference type="InterPro" id="IPR036046">
    <property type="entry name" value="Acylphosphatase-like_dom_sf"/>
</dbReference>
<dbReference type="SUPFAM" id="SSF54975">
    <property type="entry name" value="Acylphosphatase/BLUF domain-like"/>
    <property type="match status" value="1"/>
</dbReference>
<dbReference type="Gene3D" id="3.30.70.100">
    <property type="match status" value="1"/>
</dbReference>
<evidence type="ECO:0000313" key="9">
    <source>
        <dbReference type="Proteomes" id="UP000245474"/>
    </source>
</evidence>
<comment type="catalytic activity">
    <reaction evidence="4 5">
        <text>an acyl phosphate + H2O = a carboxylate + phosphate + H(+)</text>
        <dbReference type="Rhea" id="RHEA:14965"/>
        <dbReference type="ChEBI" id="CHEBI:15377"/>
        <dbReference type="ChEBI" id="CHEBI:15378"/>
        <dbReference type="ChEBI" id="CHEBI:29067"/>
        <dbReference type="ChEBI" id="CHEBI:43474"/>
        <dbReference type="ChEBI" id="CHEBI:59918"/>
        <dbReference type="EC" id="3.6.1.7"/>
    </reaction>
</comment>
<evidence type="ECO:0000256" key="4">
    <source>
        <dbReference type="ARBA" id="ARBA00047645"/>
    </source>
</evidence>
<evidence type="ECO:0000259" key="7">
    <source>
        <dbReference type="PROSITE" id="PS51160"/>
    </source>
</evidence>
<dbReference type="InterPro" id="IPR020456">
    <property type="entry name" value="Acylphosphatase"/>
</dbReference>
<dbReference type="RefSeq" id="WP_109680269.1">
    <property type="nucleotide sequence ID" value="NZ_CP086615.1"/>
</dbReference>
<proteinExistence type="inferred from homology"/>
<accession>A0A2U2MW38</accession>
<comment type="caution">
    <text evidence="8">The sequence shown here is derived from an EMBL/GenBank/DDBJ whole genome shotgun (WGS) entry which is preliminary data.</text>
</comment>
<feature type="domain" description="Acylphosphatase-like" evidence="7">
    <location>
        <begin position="11"/>
        <end position="96"/>
    </location>
</feature>
<gene>
    <name evidence="8" type="ORF">DEM34_18295</name>
</gene>